<proteinExistence type="predicted"/>
<keyword evidence="3" id="KW-1185">Reference proteome</keyword>
<evidence type="ECO:0000313" key="3">
    <source>
        <dbReference type="Proteomes" id="UP000026962"/>
    </source>
</evidence>
<evidence type="ECO:0000256" key="1">
    <source>
        <dbReference type="SAM" id="MobiDB-lite"/>
    </source>
</evidence>
<protein>
    <submittedName>
        <fullName evidence="2">Uncharacterized protein</fullName>
    </submittedName>
</protein>
<dbReference type="EnsemblPlants" id="OPUNC12G11600.1">
    <property type="protein sequence ID" value="OPUNC12G11600.1"/>
    <property type="gene ID" value="OPUNC12G11600"/>
</dbReference>
<dbReference type="Proteomes" id="UP000026962">
    <property type="component" value="Chromosome 12"/>
</dbReference>
<organism evidence="2">
    <name type="scientific">Oryza punctata</name>
    <name type="common">Red rice</name>
    <dbReference type="NCBI Taxonomy" id="4537"/>
    <lineage>
        <taxon>Eukaryota</taxon>
        <taxon>Viridiplantae</taxon>
        <taxon>Streptophyta</taxon>
        <taxon>Embryophyta</taxon>
        <taxon>Tracheophyta</taxon>
        <taxon>Spermatophyta</taxon>
        <taxon>Magnoliopsida</taxon>
        <taxon>Liliopsida</taxon>
        <taxon>Poales</taxon>
        <taxon>Poaceae</taxon>
        <taxon>BOP clade</taxon>
        <taxon>Oryzoideae</taxon>
        <taxon>Oryzeae</taxon>
        <taxon>Oryzinae</taxon>
        <taxon>Oryza</taxon>
    </lineage>
</organism>
<reference evidence="2" key="2">
    <citation type="submission" date="2018-05" db="EMBL/GenBank/DDBJ databases">
        <title>OpunRS2 (Oryza punctata Reference Sequence Version 2).</title>
        <authorList>
            <person name="Zhang J."/>
            <person name="Kudrna D."/>
            <person name="Lee S."/>
            <person name="Talag J."/>
            <person name="Welchert J."/>
            <person name="Wing R.A."/>
        </authorList>
    </citation>
    <scope>NUCLEOTIDE SEQUENCE [LARGE SCALE GENOMIC DNA]</scope>
</reference>
<dbReference type="HOGENOM" id="CLU_1963155_0_0_1"/>
<feature type="compositionally biased region" description="Basic residues" evidence="1">
    <location>
        <begin position="30"/>
        <end position="43"/>
    </location>
</feature>
<feature type="compositionally biased region" description="Basic and acidic residues" evidence="1">
    <location>
        <begin position="44"/>
        <end position="54"/>
    </location>
</feature>
<accession>A0A0E0MMP1</accession>
<dbReference type="AlphaFoldDB" id="A0A0E0MMP1"/>
<name>A0A0E0MMP1_ORYPU</name>
<reference evidence="2" key="1">
    <citation type="submission" date="2015-04" db="UniProtKB">
        <authorList>
            <consortium name="EnsemblPlants"/>
        </authorList>
    </citation>
    <scope>IDENTIFICATION</scope>
</reference>
<dbReference type="Gramene" id="OPUNC12G11600.1">
    <property type="protein sequence ID" value="OPUNC12G11600.1"/>
    <property type="gene ID" value="OPUNC12G11600"/>
</dbReference>
<sequence>MARRRRSQTSTRSSMAIVPVVQAVVAVAKGKGKGKKNGKVKGSGKKDEKKDKDKKLKRKPSSTVRQMVAAVDSMEERVMEALAKLAVKVENIKSGGGQYSNPPCGFYGRTTIVISFAAVPVDFCTCNI</sequence>
<feature type="region of interest" description="Disordered" evidence="1">
    <location>
        <begin position="29"/>
        <end position="66"/>
    </location>
</feature>
<evidence type="ECO:0000313" key="2">
    <source>
        <dbReference type="EnsemblPlants" id="OPUNC12G11600.1"/>
    </source>
</evidence>